<dbReference type="SUPFAM" id="SSF161098">
    <property type="entry name" value="MetI-like"/>
    <property type="match status" value="1"/>
</dbReference>
<evidence type="ECO:0000256" key="2">
    <source>
        <dbReference type="ARBA" id="ARBA00022448"/>
    </source>
</evidence>
<keyword evidence="4 7" id="KW-0812">Transmembrane</keyword>
<evidence type="ECO:0000256" key="6">
    <source>
        <dbReference type="ARBA" id="ARBA00023136"/>
    </source>
</evidence>
<keyword evidence="5 7" id="KW-1133">Transmembrane helix</keyword>
<evidence type="ECO:0000256" key="5">
    <source>
        <dbReference type="ARBA" id="ARBA00022989"/>
    </source>
</evidence>
<feature type="transmembrane region" description="Helical" evidence="7">
    <location>
        <begin position="12"/>
        <end position="35"/>
    </location>
</feature>
<gene>
    <name evidence="8" type="ORF">OMP38_10455</name>
</gene>
<dbReference type="InterPro" id="IPR035906">
    <property type="entry name" value="MetI-like_sf"/>
</dbReference>
<comment type="subcellular location">
    <subcellularLocation>
        <location evidence="1">Cell membrane</location>
        <topology evidence="1">Multi-pass membrane protein</topology>
    </subcellularLocation>
</comment>
<dbReference type="RefSeq" id="WP_277565010.1">
    <property type="nucleotide sequence ID" value="NZ_JAPDHZ010000002.1"/>
</dbReference>
<dbReference type="GO" id="GO:0005886">
    <property type="term" value="C:plasma membrane"/>
    <property type="evidence" value="ECO:0007669"/>
    <property type="project" value="UniProtKB-SubCell"/>
</dbReference>
<keyword evidence="3" id="KW-1003">Cell membrane</keyword>
<dbReference type="PANTHER" id="PTHR43744">
    <property type="entry name" value="ABC TRANSPORTER PERMEASE PROTEIN MG189-RELATED-RELATED"/>
    <property type="match status" value="1"/>
</dbReference>
<dbReference type="EMBL" id="JAPDHZ010000002">
    <property type="protein sequence ID" value="MDG0791244.1"/>
    <property type="molecule type" value="Genomic_DNA"/>
</dbReference>
<keyword evidence="6 7" id="KW-0472">Membrane</keyword>
<proteinExistence type="predicted"/>
<evidence type="ECO:0000313" key="9">
    <source>
        <dbReference type="Proteomes" id="UP001153387"/>
    </source>
</evidence>
<evidence type="ECO:0000256" key="7">
    <source>
        <dbReference type="SAM" id="Phobius"/>
    </source>
</evidence>
<comment type="caution">
    <text evidence="8">The sequence shown here is derived from an EMBL/GenBank/DDBJ whole genome shotgun (WGS) entry which is preliminary data.</text>
</comment>
<sequence>MSGVASAKRRSNIVIHLILIAGAVIMVLPFLWMVLTSLKTTTEATQIPIRLFPAEPSLRGYKDALAQSPFCTTTPTR</sequence>
<dbReference type="Gene3D" id="1.10.3720.10">
    <property type="entry name" value="MetI-like"/>
    <property type="match status" value="1"/>
</dbReference>
<dbReference type="AlphaFoldDB" id="A0A9X4KGS3"/>
<accession>A0A9X4KGS3</accession>
<name>A0A9X4KGS3_9BACL</name>
<organism evidence="8 9">
    <name type="scientific">Cohnella ginsengisoli</name>
    <dbReference type="NCBI Taxonomy" id="425004"/>
    <lineage>
        <taxon>Bacteria</taxon>
        <taxon>Bacillati</taxon>
        <taxon>Bacillota</taxon>
        <taxon>Bacilli</taxon>
        <taxon>Bacillales</taxon>
        <taxon>Paenibacillaceae</taxon>
        <taxon>Cohnella</taxon>
    </lineage>
</organism>
<evidence type="ECO:0000256" key="3">
    <source>
        <dbReference type="ARBA" id="ARBA00022475"/>
    </source>
</evidence>
<evidence type="ECO:0000313" key="8">
    <source>
        <dbReference type="EMBL" id="MDG0791244.1"/>
    </source>
</evidence>
<protein>
    <recommendedName>
        <fullName evidence="10">Carbohydrate ABC transporter permease</fullName>
    </recommendedName>
</protein>
<keyword evidence="9" id="KW-1185">Reference proteome</keyword>
<keyword evidence="2" id="KW-0813">Transport</keyword>
<evidence type="ECO:0000256" key="4">
    <source>
        <dbReference type="ARBA" id="ARBA00022692"/>
    </source>
</evidence>
<reference evidence="8 9" key="1">
    <citation type="submission" date="2022-10" db="EMBL/GenBank/DDBJ databases">
        <title>Comparative genomic analysis of Cohnella hashimotonis sp. nov., isolated from the International Space Station.</title>
        <authorList>
            <person name="Simpson A."/>
            <person name="Venkateswaran K."/>
        </authorList>
    </citation>
    <scope>NUCLEOTIDE SEQUENCE [LARGE SCALE GENOMIC DNA]</scope>
    <source>
        <strain evidence="8 9">DSM 18997</strain>
    </source>
</reference>
<evidence type="ECO:0000256" key="1">
    <source>
        <dbReference type="ARBA" id="ARBA00004651"/>
    </source>
</evidence>
<dbReference type="Proteomes" id="UP001153387">
    <property type="component" value="Unassembled WGS sequence"/>
</dbReference>
<dbReference type="PANTHER" id="PTHR43744:SF12">
    <property type="entry name" value="ABC TRANSPORTER PERMEASE PROTEIN MG189-RELATED"/>
    <property type="match status" value="1"/>
</dbReference>
<evidence type="ECO:0008006" key="10">
    <source>
        <dbReference type="Google" id="ProtNLM"/>
    </source>
</evidence>